<protein>
    <recommendedName>
        <fullName evidence="3">DUF3472 domain-containing protein</fullName>
    </recommendedName>
</protein>
<reference evidence="1" key="1">
    <citation type="submission" date="2023-03" db="EMBL/GenBank/DDBJ databases">
        <title>Massive genome expansion in bonnet fungi (Mycena s.s.) driven by repeated elements and novel gene families across ecological guilds.</title>
        <authorList>
            <consortium name="Lawrence Berkeley National Laboratory"/>
            <person name="Harder C.B."/>
            <person name="Miyauchi S."/>
            <person name="Viragh M."/>
            <person name="Kuo A."/>
            <person name="Thoen E."/>
            <person name="Andreopoulos B."/>
            <person name="Lu D."/>
            <person name="Skrede I."/>
            <person name="Drula E."/>
            <person name="Henrissat B."/>
            <person name="Morin E."/>
            <person name="Kohler A."/>
            <person name="Barry K."/>
            <person name="LaButti K."/>
            <person name="Morin E."/>
            <person name="Salamov A."/>
            <person name="Lipzen A."/>
            <person name="Mereny Z."/>
            <person name="Hegedus B."/>
            <person name="Baldrian P."/>
            <person name="Stursova M."/>
            <person name="Weitz H."/>
            <person name="Taylor A."/>
            <person name="Grigoriev I.V."/>
            <person name="Nagy L.G."/>
            <person name="Martin F."/>
            <person name="Kauserud H."/>
        </authorList>
    </citation>
    <scope>NUCLEOTIDE SEQUENCE</scope>
    <source>
        <strain evidence="1">9284</strain>
    </source>
</reference>
<feature type="non-terminal residue" evidence="1">
    <location>
        <position position="244"/>
    </location>
</feature>
<dbReference type="EMBL" id="JARKIF010000036">
    <property type="protein sequence ID" value="KAJ7610134.1"/>
    <property type="molecule type" value="Genomic_DNA"/>
</dbReference>
<keyword evidence="2" id="KW-1185">Reference proteome</keyword>
<proteinExistence type="predicted"/>
<sequence length="244" mass="25821">SLLHLTPASYALVGISWSMSGVPTAGLPDITFPLTIVTADHISGYYFAQQFGFVETNNPGATQIGYTGLQPRPDNNGQTVLHAVFSSFVPGSTTTDAGFCTSGADGGAGVSCSVEWNGVYGRMYLMEVKNAGNTTWVGTVIDTVTGQRVHITRTYLLIGTYKLPTNYGGIASSQVGFVEWYPWNAGEPANHCALLPYQKTIFGVPTTTHPGAVGTEDLAYEYGDCVGEVDFQTVSAGTQADCGF</sequence>
<comment type="caution">
    <text evidence="1">The sequence shown here is derived from an EMBL/GenBank/DDBJ whole genome shotgun (WGS) entry which is preliminary data.</text>
</comment>
<evidence type="ECO:0000313" key="1">
    <source>
        <dbReference type="EMBL" id="KAJ7610134.1"/>
    </source>
</evidence>
<feature type="non-terminal residue" evidence="1">
    <location>
        <position position="1"/>
    </location>
</feature>
<dbReference type="Proteomes" id="UP001221142">
    <property type="component" value="Unassembled WGS sequence"/>
</dbReference>
<evidence type="ECO:0000313" key="2">
    <source>
        <dbReference type="Proteomes" id="UP001221142"/>
    </source>
</evidence>
<name>A0AAD7FBJ5_9AGAR</name>
<evidence type="ECO:0008006" key="3">
    <source>
        <dbReference type="Google" id="ProtNLM"/>
    </source>
</evidence>
<organism evidence="1 2">
    <name type="scientific">Roridomyces roridus</name>
    <dbReference type="NCBI Taxonomy" id="1738132"/>
    <lineage>
        <taxon>Eukaryota</taxon>
        <taxon>Fungi</taxon>
        <taxon>Dikarya</taxon>
        <taxon>Basidiomycota</taxon>
        <taxon>Agaricomycotina</taxon>
        <taxon>Agaricomycetes</taxon>
        <taxon>Agaricomycetidae</taxon>
        <taxon>Agaricales</taxon>
        <taxon>Marasmiineae</taxon>
        <taxon>Mycenaceae</taxon>
        <taxon>Roridomyces</taxon>
    </lineage>
</organism>
<gene>
    <name evidence="1" type="ORF">FB45DRAFT_724381</name>
</gene>
<dbReference type="AlphaFoldDB" id="A0AAD7FBJ5"/>
<accession>A0AAD7FBJ5</accession>